<comment type="caution">
    <text evidence="1">The sequence shown here is derived from an EMBL/GenBank/DDBJ whole genome shotgun (WGS) entry which is preliminary data.</text>
</comment>
<reference evidence="1 2" key="1">
    <citation type="submission" date="2024-11" db="EMBL/GenBank/DDBJ databases">
        <title>A near-complete genome assembly of Cinchona calisaya.</title>
        <authorList>
            <person name="Lian D.C."/>
            <person name="Zhao X.W."/>
            <person name="Wei L."/>
        </authorList>
    </citation>
    <scope>NUCLEOTIDE SEQUENCE [LARGE SCALE GENOMIC DNA]</scope>
    <source>
        <tissue evidence="1">Nenye</tissue>
    </source>
</reference>
<name>A0ABD2XYT2_9GENT</name>
<protein>
    <recommendedName>
        <fullName evidence="3">DUF4378 domain-containing protein</fullName>
    </recommendedName>
</protein>
<organism evidence="1 2">
    <name type="scientific">Cinchona calisaya</name>
    <dbReference type="NCBI Taxonomy" id="153742"/>
    <lineage>
        <taxon>Eukaryota</taxon>
        <taxon>Viridiplantae</taxon>
        <taxon>Streptophyta</taxon>
        <taxon>Embryophyta</taxon>
        <taxon>Tracheophyta</taxon>
        <taxon>Spermatophyta</taxon>
        <taxon>Magnoliopsida</taxon>
        <taxon>eudicotyledons</taxon>
        <taxon>Gunneridae</taxon>
        <taxon>Pentapetalae</taxon>
        <taxon>asterids</taxon>
        <taxon>lamiids</taxon>
        <taxon>Gentianales</taxon>
        <taxon>Rubiaceae</taxon>
        <taxon>Cinchonoideae</taxon>
        <taxon>Cinchoneae</taxon>
        <taxon>Cinchona</taxon>
    </lineage>
</organism>
<evidence type="ECO:0008006" key="3">
    <source>
        <dbReference type="Google" id="ProtNLM"/>
    </source>
</evidence>
<sequence>MLLKRIFWKRYDRQEIQRREPINQLVVQKISPPSVSPPVGSSEFYDEIGNDVVLGEDEDKLVNSNKLDVIVGGDDSVYASTSTGNSSSSSNAIKKWPIEEEKEQFSSVCVLDYPCDADDDEVSSPFQSTLTGTKKRLMKKIDRFERLTDHLKPLNLEEEENQESDKAIKLLDQLVKATILPSIISLECKPDDHDKLLLDFFWEGIREMELATSVNLDNELLNVANSWIIFRMGVQTNGAAYIPDMEREGTTWKGLINEEKQEVAMELEVEVFASLMNELLNDLL</sequence>
<proteinExistence type="predicted"/>
<gene>
    <name evidence="1" type="ORF">ACH5RR_038510</name>
</gene>
<evidence type="ECO:0000313" key="2">
    <source>
        <dbReference type="Proteomes" id="UP001630127"/>
    </source>
</evidence>
<accession>A0ABD2XYT2</accession>
<keyword evidence="2" id="KW-1185">Reference proteome</keyword>
<dbReference type="EMBL" id="JBJUIK010000016">
    <property type="protein sequence ID" value="KAL3499417.1"/>
    <property type="molecule type" value="Genomic_DNA"/>
</dbReference>
<evidence type="ECO:0000313" key="1">
    <source>
        <dbReference type="EMBL" id="KAL3499417.1"/>
    </source>
</evidence>
<dbReference type="AlphaFoldDB" id="A0ABD2XYT2"/>
<dbReference type="PANTHER" id="PTHR33623:SF4">
    <property type="entry name" value="DUF4378 DOMAIN-CONTAINING PROTEIN"/>
    <property type="match status" value="1"/>
</dbReference>
<dbReference type="Proteomes" id="UP001630127">
    <property type="component" value="Unassembled WGS sequence"/>
</dbReference>
<dbReference type="PANTHER" id="PTHR33623">
    <property type="entry name" value="OS04G0572500 PROTEIN"/>
    <property type="match status" value="1"/>
</dbReference>